<evidence type="ECO:0000256" key="1">
    <source>
        <dbReference type="SAM" id="MobiDB-lite"/>
    </source>
</evidence>
<dbReference type="PANTHER" id="PTHR35996:SF1">
    <property type="entry name" value="OS04G0528100 PROTEIN"/>
    <property type="match status" value="1"/>
</dbReference>
<accession>A0A2W4Y2T4</accession>
<comment type="caution">
    <text evidence="2">The sequence shown here is derived from an EMBL/GenBank/DDBJ whole genome shotgun (WGS) entry which is preliminary data.</text>
</comment>
<name>A0A2W4Y2T4_9CYAN</name>
<protein>
    <submittedName>
        <fullName evidence="2">Uncharacterized protein</fullName>
    </submittedName>
</protein>
<reference evidence="3" key="1">
    <citation type="submission" date="2018-04" db="EMBL/GenBank/DDBJ databases">
        <authorList>
            <person name="Cornet L."/>
        </authorList>
    </citation>
    <scope>NUCLEOTIDE SEQUENCE [LARGE SCALE GENOMIC DNA]</scope>
</reference>
<dbReference type="EMBL" id="QBMP01000004">
    <property type="protein sequence ID" value="PZO61149.1"/>
    <property type="molecule type" value="Genomic_DNA"/>
</dbReference>
<evidence type="ECO:0000313" key="2">
    <source>
        <dbReference type="EMBL" id="PZO61149.1"/>
    </source>
</evidence>
<feature type="compositionally biased region" description="Polar residues" evidence="1">
    <location>
        <begin position="42"/>
        <end position="58"/>
    </location>
</feature>
<dbReference type="Pfam" id="PF26369">
    <property type="entry name" value="UPF0426"/>
    <property type="match status" value="1"/>
</dbReference>
<sequence>MFVDELTPFVQALARQPVAFCGGFFSGLFRLNLAEDPVRSWLNKQGANPANGSDSSLPSAAKGPQSIDIE</sequence>
<dbReference type="Proteomes" id="UP000249794">
    <property type="component" value="Unassembled WGS sequence"/>
</dbReference>
<dbReference type="InterPro" id="IPR040278">
    <property type="entry name" value="UPF0426"/>
</dbReference>
<proteinExistence type="predicted"/>
<feature type="region of interest" description="Disordered" evidence="1">
    <location>
        <begin position="42"/>
        <end position="70"/>
    </location>
</feature>
<dbReference type="PANTHER" id="PTHR35996">
    <property type="entry name" value="OSJNBA0038O10.25 PROTEIN"/>
    <property type="match status" value="1"/>
</dbReference>
<dbReference type="AlphaFoldDB" id="A0A2W4Y2T4"/>
<evidence type="ECO:0000313" key="3">
    <source>
        <dbReference type="Proteomes" id="UP000249794"/>
    </source>
</evidence>
<gene>
    <name evidence="2" type="ORF">DCF15_00920</name>
</gene>
<reference evidence="2 3" key="2">
    <citation type="submission" date="2018-06" db="EMBL/GenBank/DDBJ databases">
        <title>Metagenomic assembly of (sub)arctic Cyanobacteria and their associated microbiome from non-axenic cultures.</title>
        <authorList>
            <person name="Baurain D."/>
        </authorList>
    </citation>
    <scope>NUCLEOTIDE SEQUENCE [LARGE SCALE GENOMIC DNA]</scope>
    <source>
        <strain evidence="2">ULC027bin1</strain>
    </source>
</reference>
<organism evidence="2 3">
    <name type="scientific">Phormidesmis priestleyi</name>
    <dbReference type="NCBI Taxonomy" id="268141"/>
    <lineage>
        <taxon>Bacteria</taxon>
        <taxon>Bacillati</taxon>
        <taxon>Cyanobacteriota</taxon>
        <taxon>Cyanophyceae</taxon>
        <taxon>Leptolyngbyales</taxon>
        <taxon>Leptolyngbyaceae</taxon>
        <taxon>Phormidesmis</taxon>
    </lineage>
</organism>